<dbReference type="EMBL" id="JBHFNS010000094">
    <property type="protein sequence ID" value="MFB2939366.1"/>
    <property type="molecule type" value="Genomic_DNA"/>
</dbReference>
<dbReference type="PROSITE" id="PS50104">
    <property type="entry name" value="TIR"/>
    <property type="match status" value="1"/>
</dbReference>
<evidence type="ECO:0000313" key="7">
    <source>
        <dbReference type="EMBL" id="MFB2939366.1"/>
    </source>
</evidence>
<gene>
    <name evidence="7" type="ORF">ACE1B6_29285</name>
</gene>
<dbReference type="CDD" id="cd00200">
    <property type="entry name" value="WD40"/>
    <property type="match status" value="2"/>
</dbReference>
<dbReference type="Proteomes" id="UP001576776">
    <property type="component" value="Unassembled WGS sequence"/>
</dbReference>
<organism evidence="7 8">
    <name type="scientific">Floridaenema fluviatile BLCC-F154</name>
    <dbReference type="NCBI Taxonomy" id="3153640"/>
    <lineage>
        <taxon>Bacteria</taxon>
        <taxon>Bacillati</taxon>
        <taxon>Cyanobacteriota</taxon>
        <taxon>Cyanophyceae</taxon>
        <taxon>Oscillatoriophycideae</taxon>
        <taxon>Aerosakkonematales</taxon>
        <taxon>Aerosakkonemataceae</taxon>
        <taxon>Floridanema</taxon>
        <taxon>Floridanema fluviatile</taxon>
    </lineage>
</organism>
<dbReference type="Pfam" id="PF23381">
    <property type="entry name" value="Beta-prop_IFT122_1st"/>
    <property type="match status" value="1"/>
</dbReference>
<dbReference type="SMART" id="SM00320">
    <property type="entry name" value="WD40"/>
    <property type="match status" value="14"/>
</dbReference>
<name>A0ABV4YKM6_9CYAN</name>
<feature type="repeat" description="WD" evidence="4">
    <location>
        <begin position="763"/>
        <end position="797"/>
    </location>
</feature>
<dbReference type="InterPro" id="IPR020472">
    <property type="entry name" value="WD40_PAC1"/>
</dbReference>
<feature type="transmembrane region" description="Helical" evidence="5">
    <location>
        <begin position="202"/>
        <end position="224"/>
    </location>
</feature>
<feature type="repeat" description="WD" evidence="4">
    <location>
        <begin position="861"/>
        <end position="895"/>
    </location>
</feature>
<sequence length="937" mass="104973">MTDIFISYSRKDKEFVKSLHETLMKLRRDVWVDWEDIPLTADWKQEIYVGIEGTDNFLFILSPDSINSQYCNEELEYAIKNHKRLVPILYRDVNPEDVHPTLAALNWIFIRNEDDFHSNFQKLLDAIDTDLDHVRTHTRLLKRAIEWYSKKYDSSFLLRGTDLKAALEWLTESQEQQPSPTFLHKQYIIQSNQAESKRNKRILTAISFGMSITTILTVLSFGLYQRAEELRLQAEKENLFALSKTSEALFISEQRFDALVEAIRAGIKLKQSTWAIKDKQVQNLILTELQQAIYWVIESNQIEGHIDSVQAVAWSHDGELIATASEDKTTKIWRRNGALVTTLEGHKGTIWAVDWSYDGKLIATASDDNTVKIWNRKGELITTLKEHTAPVYAVVFSRNNIIATGGQDRTVKLWNSEGKLLQTLQGQNSEVWWLSWSGDGKKLATAGKDKLVRVWDLSNPKALNPIFTLAGHTKEVNAVSFSPDGKILASGSADKTVKLWNLAGKKPILLHTLSGHTEQVYAISFAPNGETIATGSFDNTAKIWKSDGTLVKTLKGHKSEVYGVAWSPDSKMLVTGSFDSSVKIWQLDKTVPKVLFGHEDAVSAISFSPDGQTIASASWDKSVKVWQRDGKLINTLQGHTKFVRRVSFSPDGKVLATTSFDNLVKLWNQEGKELNTLIGHEDVVNGLAWSPNGKFIASASNDKSVKIWDVSGNKPFVVHSIIAAHKAAVLDVAFSPDGKTLVTASADKLIKHWTVSGKLLATFTGHTDVVNSVNFSPDGQLIVSSSDDKTVKIWQIQGKLLRTMRGHNDRVWEAIFSPQKKSTLPVAKTQKNTDNNLIIASASIDRTIKIWQLDGTELVSLKGHKDGVISLSFSPDGKTLASGGLDNNIILWNLQQIGTLDKLLVKGCRWIGDYLQNNPNLEKSDRRLCESLFTIKN</sequence>
<keyword evidence="2 4" id="KW-0853">WD repeat</keyword>
<dbReference type="Pfam" id="PF13676">
    <property type="entry name" value="TIR_2"/>
    <property type="match status" value="1"/>
</dbReference>
<accession>A0ABV4YKM6</accession>
<dbReference type="SUPFAM" id="SSF52200">
    <property type="entry name" value="Toll/Interleukin receptor TIR domain"/>
    <property type="match status" value="1"/>
</dbReference>
<feature type="repeat" description="WD" evidence="4">
    <location>
        <begin position="839"/>
        <end position="861"/>
    </location>
</feature>
<feature type="repeat" description="WD" evidence="4">
    <location>
        <begin position="554"/>
        <end position="588"/>
    </location>
</feature>
<evidence type="ECO:0000259" key="6">
    <source>
        <dbReference type="PROSITE" id="PS50104"/>
    </source>
</evidence>
<comment type="caution">
    <text evidence="7">The sequence shown here is derived from an EMBL/GenBank/DDBJ whole genome shotgun (WGS) entry which is preliminary data.</text>
</comment>
<dbReference type="PANTHER" id="PTHR44019">
    <property type="entry name" value="WD REPEAT-CONTAINING PROTEIN 55"/>
    <property type="match status" value="1"/>
</dbReference>
<reference evidence="7 8" key="1">
    <citation type="submission" date="2024-09" db="EMBL/GenBank/DDBJ databases">
        <title>Floridaenema gen nov. (Aerosakkonemataceae, Aerosakkonematales ord. nov., Cyanobacteria) from benthic tropical and subtropical fresh waters, with the description of four new species.</title>
        <authorList>
            <person name="Moretto J.A."/>
            <person name="Berthold D.E."/>
            <person name="Lefler F.W."/>
            <person name="Huang I.-S."/>
            <person name="Laughinghouse H. IV."/>
        </authorList>
    </citation>
    <scope>NUCLEOTIDE SEQUENCE [LARGE SCALE GENOMIC DNA]</scope>
    <source>
        <strain evidence="7 8">BLCC-F154</strain>
    </source>
</reference>
<dbReference type="InterPro" id="IPR056153">
    <property type="entry name" value="Beta-prop_IFT122_1st"/>
</dbReference>
<dbReference type="InterPro" id="IPR015943">
    <property type="entry name" value="WD40/YVTN_repeat-like_dom_sf"/>
</dbReference>
<dbReference type="Pfam" id="PF00400">
    <property type="entry name" value="WD40"/>
    <property type="match status" value="10"/>
</dbReference>
<keyword evidence="5" id="KW-0472">Membrane</keyword>
<feature type="repeat" description="WD" evidence="4">
    <location>
        <begin position="384"/>
        <end position="415"/>
    </location>
</feature>
<protein>
    <recommendedName>
        <fullName evidence="1">Intraflagellar transport protein 122 homolog</fullName>
    </recommendedName>
</protein>
<dbReference type="SMART" id="SM00255">
    <property type="entry name" value="TIR"/>
    <property type="match status" value="1"/>
</dbReference>
<feature type="repeat" description="WD" evidence="4">
    <location>
        <begin position="302"/>
        <end position="333"/>
    </location>
</feature>
<dbReference type="RefSeq" id="WP_413260836.1">
    <property type="nucleotide sequence ID" value="NZ_JBHFNS010000094.1"/>
</dbReference>
<dbReference type="InterPro" id="IPR000157">
    <property type="entry name" value="TIR_dom"/>
</dbReference>
<dbReference type="PRINTS" id="PR00320">
    <property type="entry name" value="GPROTEINBRPT"/>
</dbReference>
<evidence type="ECO:0000256" key="3">
    <source>
        <dbReference type="ARBA" id="ARBA00022737"/>
    </source>
</evidence>
<evidence type="ECO:0000256" key="2">
    <source>
        <dbReference type="ARBA" id="ARBA00022574"/>
    </source>
</evidence>
<feature type="repeat" description="WD" evidence="4">
    <location>
        <begin position="424"/>
        <end position="465"/>
    </location>
</feature>
<dbReference type="InterPro" id="IPR019775">
    <property type="entry name" value="WD40_repeat_CS"/>
</dbReference>
<evidence type="ECO:0000256" key="1">
    <source>
        <dbReference type="ARBA" id="ARBA00019442"/>
    </source>
</evidence>
<keyword evidence="8" id="KW-1185">Reference proteome</keyword>
<feature type="repeat" description="WD" evidence="4">
    <location>
        <begin position="677"/>
        <end position="718"/>
    </location>
</feature>
<dbReference type="InterPro" id="IPR035897">
    <property type="entry name" value="Toll_tir_struct_dom_sf"/>
</dbReference>
<dbReference type="SUPFAM" id="SSF50978">
    <property type="entry name" value="WD40 repeat-like"/>
    <property type="match status" value="3"/>
</dbReference>
<dbReference type="Gene3D" id="3.40.50.10140">
    <property type="entry name" value="Toll/interleukin-1 receptor homology (TIR) domain"/>
    <property type="match status" value="1"/>
</dbReference>
<dbReference type="InterPro" id="IPR050505">
    <property type="entry name" value="WDR55/POC1"/>
</dbReference>
<dbReference type="InterPro" id="IPR001680">
    <property type="entry name" value="WD40_rpt"/>
</dbReference>
<dbReference type="InterPro" id="IPR036322">
    <property type="entry name" value="WD40_repeat_dom_sf"/>
</dbReference>
<keyword evidence="5" id="KW-1133">Transmembrane helix</keyword>
<dbReference type="PROSITE" id="PS00678">
    <property type="entry name" value="WD_REPEATS_1"/>
    <property type="match status" value="4"/>
</dbReference>
<evidence type="ECO:0000313" key="8">
    <source>
        <dbReference type="Proteomes" id="UP001576776"/>
    </source>
</evidence>
<dbReference type="PROSITE" id="PS50294">
    <property type="entry name" value="WD_REPEATS_REGION"/>
    <property type="match status" value="13"/>
</dbReference>
<evidence type="ECO:0000256" key="5">
    <source>
        <dbReference type="SAM" id="Phobius"/>
    </source>
</evidence>
<keyword evidence="3" id="KW-0677">Repeat</keyword>
<feature type="repeat" description="WD" evidence="4">
    <location>
        <begin position="595"/>
        <end position="627"/>
    </location>
</feature>
<dbReference type="PROSITE" id="PS50082">
    <property type="entry name" value="WD_REPEATS_2"/>
    <property type="match status" value="14"/>
</dbReference>
<feature type="repeat" description="WD" evidence="4">
    <location>
        <begin position="722"/>
        <end position="756"/>
    </location>
</feature>
<feature type="repeat" description="WD" evidence="4">
    <location>
        <begin position="343"/>
        <end position="375"/>
    </location>
</feature>
<dbReference type="Gene3D" id="2.130.10.10">
    <property type="entry name" value="YVTN repeat-like/Quinoprotein amine dehydrogenase"/>
    <property type="match status" value="6"/>
</dbReference>
<keyword evidence="5" id="KW-0812">Transmembrane</keyword>
<feature type="repeat" description="WD" evidence="4">
    <location>
        <begin position="469"/>
        <end position="510"/>
    </location>
</feature>
<evidence type="ECO:0000256" key="4">
    <source>
        <dbReference type="PROSITE-ProRule" id="PRU00221"/>
    </source>
</evidence>
<feature type="repeat" description="WD" evidence="4">
    <location>
        <begin position="636"/>
        <end position="668"/>
    </location>
</feature>
<feature type="repeat" description="WD" evidence="4">
    <location>
        <begin position="513"/>
        <end position="545"/>
    </location>
</feature>
<feature type="domain" description="TIR" evidence="6">
    <location>
        <begin position="1"/>
        <end position="128"/>
    </location>
</feature>
<proteinExistence type="predicted"/>
<dbReference type="PANTHER" id="PTHR44019:SF8">
    <property type="entry name" value="POC1 CENTRIOLAR PROTEIN HOMOLOG"/>
    <property type="match status" value="1"/>
</dbReference>